<dbReference type="InterPro" id="IPR013201">
    <property type="entry name" value="Prot_inhib_I29"/>
</dbReference>
<reference evidence="10" key="2">
    <citation type="submission" date="2022-06" db="UniProtKB">
        <authorList>
            <consortium name="EnsemblMetazoa"/>
        </authorList>
    </citation>
    <scope>IDENTIFICATION</scope>
</reference>
<dbReference type="SMART" id="SM00645">
    <property type="entry name" value="Pept_C1"/>
    <property type="match status" value="1"/>
</dbReference>
<evidence type="ECO:0000256" key="6">
    <source>
        <dbReference type="ARBA" id="ARBA00023157"/>
    </source>
</evidence>
<feature type="domain" description="Cathepsin propeptide inhibitor" evidence="9">
    <location>
        <begin position="252"/>
        <end position="309"/>
    </location>
</feature>
<evidence type="ECO:0000256" key="3">
    <source>
        <dbReference type="ARBA" id="ARBA00022801"/>
    </source>
</evidence>
<protein>
    <submittedName>
        <fullName evidence="10">Uncharacterized protein</fullName>
    </submittedName>
</protein>
<dbReference type="GO" id="GO:0006508">
    <property type="term" value="P:proteolysis"/>
    <property type="evidence" value="ECO:0007669"/>
    <property type="project" value="UniProtKB-KW"/>
</dbReference>
<evidence type="ECO:0000256" key="7">
    <source>
        <dbReference type="SAM" id="SignalP"/>
    </source>
</evidence>
<keyword evidence="7" id="KW-0732">Signal</keyword>
<comment type="similarity">
    <text evidence="1">Belongs to the peptidase C1 family.</text>
</comment>
<reference evidence="11" key="1">
    <citation type="submission" date="2010-06" db="EMBL/GenBank/DDBJ databases">
        <authorList>
            <person name="Jiang H."/>
            <person name="Abraham K."/>
            <person name="Ali S."/>
            <person name="Alsbrooks S.L."/>
            <person name="Anim B.N."/>
            <person name="Anosike U.S."/>
            <person name="Attaway T."/>
            <person name="Bandaranaike D.P."/>
            <person name="Battles P.K."/>
            <person name="Bell S.N."/>
            <person name="Bell A.V."/>
            <person name="Beltran B."/>
            <person name="Bickham C."/>
            <person name="Bustamante Y."/>
            <person name="Caleb T."/>
            <person name="Canada A."/>
            <person name="Cardenas V."/>
            <person name="Carter K."/>
            <person name="Chacko J."/>
            <person name="Chandrabose M.N."/>
            <person name="Chavez D."/>
            <person name="Chavez A."/>
            <person name="Chen L."/>
            <person name="Chu H.-S."/>
            <person name="Claassen K.J."/>
            <person name="Cockrell R."/>
            <person name="Collins M."/>
            <person name="Cooper J.A."/>
            <person name="Cree A."/>
            <person name="Curry S.M."/>
            <person name="Da Y."/>
            <person name="Dao M.D."/>
            <person name="Das B."/>
            <person name="Davila M.-L."/>
            <person name="Davy-Carroll L."/>
            <person name="Denson S."/>
            <person name="Dinh H."/>
            <person name="Ebong V.E."/>
            <person name="Edwards J.R."/>
            <person name="Egan A."/>
            <person name="El-Daye J."/>
            <person name="Escobedo L."/>
            <person name="Fernandez S."/>
            <person name="Fernando P.R."/>
            <person name="Flagg N."/>
            <person name="Forbes L.D."/>
            <person name="Fowler R.G."/>
            <person name="Fu Q."/>
            <person name="Gabisi R.A."/>
            <person name="Ganer J."/>
            <person name="Garbino Pronczuk A."/>
            <person name="Garcia R.M."/>
            <person name="Garner T."/>
            <person name="Garrett T.E."/>
            <person name="Gonzalez D.A."/>
            <person name="Hamid H."/>
            <person name="Hawkins E.S."/>
            <person name="Hirani K."/>
            <person name="Hogues M.E."/>
            <person name="Hollins B."/>
            <person name="Hsiao C.-H."/>
            <person name="Jabil R."/>
            <person name="James M.L."/>
            <person name="Jhangiani S.N."/>
            <person name="Johnson B."/>
            <person name="Johnson Q."/>
            <person name="Joshi V."/>
            <person name="Kalu J.B."/>
            <person name="Kam C."/>
            <person name="Kashfia A."/>
            <person name="Keebler J."/>
            <person name="Kisamo H."/>
            <person name="Kovar C.L."/>
            <person name="Lago L.A."/>
            <person name="Lai C.-Y."/>
            <person name="Laidlaw J."/>
            <person name="Lara F."/>
            <person name="Le T.-K."/>
            <person name="Lee S.L."/>
            <person name="Legall F.H."/>
            <person name="Lemon S.J."/>
            <person name="Lewis L.R."/>
            <person name="Li B."/>
            <person name="Liu Y."/>
            <person name="Liu Y.-S."/>
            <person name="Lopez J."/>
            <person name="Lozado R.J."/>
            <person name="Lu J."/>
            <person name="Madu R.C."/>
            <person name="Maheshwari M."/>
            <person name="Maheshwari R."/>
            <person name="Malloy K."/>
            <person name="Martinez E."/>
            <person name="Mathew T."/>
            <person name="Mercado I.C."/>
            <person name="Mercado C."/>
            <person name="Meyer B."/>
            <person name="Montgomery K."/>
            <person name="Morgan M.B."/>
            <person name="Munidasa M."/>
            <person name="Nazareth L.V."/>
            <person name="Nelson J."/>
            <person name="Ng B.M."/>
            <person name="Nguyen N.B."/>
            <person name="Nguyen P.Q."/>
            <person name="Nguyen T."/>
            <person name="Obregon M."/>
            <person name="Okwuonu G.O."/>
            <person name="Onwere C.G."/>
            <person name="Orozco G."/>
            <person name="Parra A."/>
            <person name="Patel S."/>
            <person name="Patil S."/>
            <person name="Perez A."/>
            <person name="Perez Y."/>
            <person name="Pham C."/>
            <person name="Primus E.L."/>
            <person name="Pu L.-L."/>
            <person name="Puazo M."/>
            <person name="Qin X."/>
            <person name="Quiroz J.B."/>
            <person name="Reese J."/>
            <person name="Richards S."/>
            <person name="Rives C.M."/>
            <person name="Robberts R."/>
            <person name="Ruiz S.J."/>
            <person name="Ruiz M.J."/>
            <person name="Santibanez J."/>
            <person name="Schneider B.W."/>
            <person name="Sisson I."/>
            <person name="Smith M."/>
            <person name="Sodergren E."/>
            <person name="Song X.-Z."/>
            <person name="Song B.B."/>
            <person name="Summersgill H."/>
            <person name="Thelus R."/>
            <person name="Thornton R.D."/>
            <person name="Trejos Z.Y."/>
            <person name="Usmani K."/>
            <person name="Vattathil S."/>
            <person name="Villasana D."/>
            <person name="Walker D.L."/>
            <person name="Wang S."/>
            <person name="Wang K."/>
            <person name="White C.S."/>
            <person name="Williams A.C."/>
            <person name="Williamson J."/>
            <person name="Wilson K."/>
            <person name="Woghiren I.O."/>
            <person name="Woodworth J.R."/>
            <person name="Worley K.C."/>
            <person name="Wright R.A."/>
            <person name="Wu W."/>
            <person name="Young L."/>
            <person name="Zhang L."/>
            <person name="Zhang J."/>
            <person name="Zhu Y."/>
            <person name="Muzny D.M."/>
            <person name="Weinstock G."/>
            <person name="Gibbs R.A."/>
        </authorList>
    </citation>
    <scope>NUCLEOTIDE SEQUENCE [LARGE SCALE GENOMIC DNA]</scope>
    <source>
        <strain evidence="11">LSR1</strain>
    </source>
</reference>
<sequence>MTAAIQLIFGSLLLNSATALWPIREYFASGDETLPGVPKWSSSYSVEGDIFIPFAEVHEPFKAWYDSDSSNSRIDYHHGMAKTYQLSNKGSFGSYLKIVPVTTETKTNTLKCLEVNGSDEFHILPQSTLPDLSDFRFVSESLEDGIVVEKWVYIKRVEKTVRKYIMWLYRKDDIAYPMKFQMNGFNSVFLSHFDDYTIVYKHFTPVKPNPRIFNVDELKCESLSGPDTNHIYDFNPMIEFINNYGEYIDSTFEEFKRKHNKNYPNDTIIHFDRKNIFRQNLRYIRSKNRANVGYTLAVNHLADYSSTELKSMLGYRKLSDDEYNGGEPFPYNKTDFQNLPSEIDWRISGAVTAVKDQSICGSCWSFSTIGTIEGAYFIKYRERKNFSEQALVDCSLGFGNDGCDGGEDFRAYSWIEKHGLPTEEEYGPYLFSGGVCHIANISNGNLTKITSFVNVTTYDEEALKIALVNEGPISIAIYASLKTFFFYSNGVYYDKECCNNPLELNHAVLLVGYGTLDGHPYWLVKNSWSTHWGNSGYILISRRDNNCGVLTSPTYVIL</sequence>
<dbReference type="PROSITE" id="PS00639">
    <property type="entry name" value="THIOL_PROTEASE_HIS"/>
    <property type="match status" value="1"/>
</dbReference>
<dbReference type="InterPro" id="IPR039417">
    <property type="entry name" value="Peptidase_C1A_papain-like"/>
</dbReference>
<keyword evidence="3" id="KW-0378">Hydrolase</keyword>
<keyword evidence="2" id="KW-0645">Protease</keyword>
<feature type="chain" id="PRO_5035939959" evidence="7">
    <location>
        <begin position="20"/>
        <end position="558"/>
    </location>
</feature>
<dbReference type="OrthoDB" id="65740at2759"/>
<dbReference type="InterPro" id="IPR025661">
    <property type="entry name" value="Pept_asp_AS"/>
</dbReference>
<dbReference type="InterPro" id="IPR013128">
    <property type="entry name" value="Peptidase_C1A"/>
</dbReference>
<evidence type="ECO:0000259" key="8">
    <source>
        <dbReference type="SMART" id="SM00645"/>
    </source>
</evidence>
<dbReference type="Pfam" id="PF08246">
    <property type="entry name" value="Inhibitor_I29"/>
    <property type="match status" value="1"/>
</dbReference>
<dbReference type="Gene3D" id="3.90.70.10">
    <property type="entry name" value="Cysteine proteinases"/>
    <property type="match status" value="1"/>
</dbReference>
<dbReference type="PRINTS" id="PR00705">
    <property type="entry name" value="PAPAIN"/>
</dbReference>
<evidence type="ECO:0000313" key="11">
    <source>
        <dbReference type="Proteomes" id="UP000007819"/>
    </source>
</evidence>
<evidence type="ECO:0000256" key="4">
    <source>
        <dbReference type="ARBA" id="ARBA00022807"/>
    </source>
</evidence>
<dbReference type="PANTHER" id="PTHR12411">
    <property type="entry name" value="CYSTEINE PROTEASE FAMILY C1-RELATED"/>
    <property type="match status" value="1"/>
</dbReference>
<evidence type="ECO:0000256" key="5">
    <source>
        <dbReference type="ARBA" id="ARBA00023145"/>
    </source>
</evidence>
<dbReference type="GeneID" id="100166855"/>
<dbReference type="RefSeq" id="XP_001951172.2">
    <property type="nucleotide sequence ID" value="XM_001951137.5"/>
</dbReference>
<dbReference type="Proteomes" id="UP000007819">
    <property type="component" value="Chromosome X"/>
</dbReference>
<dbReference type="InterPro" id="IPR025660">
    <property type="entry name" value="Pept_his_AS"/>
</dbReference>
<evidence type="ECO:0000256" key="1">
    <source>
        <dbReference type="ARBA" id="ARBA00008455"/>
    </source>
</evidence>
<organism evidence="10 11">
    <name type="scientific">Acyrthosiphon pisum</name>
    <name type="common">Pea aphid</name>
    <dbReference type="NCBI Taxonomy" id="7029"/>
    <lineage>
        <taxon>Eukaryota</taxon>
        <taxon>Metazoa</taxon>
        <taxon>Ecdysozoa</taxon>
        <taxon>Arthropoda</taxon>
        <taxon>Hexapoda</taxon>
        <taxon>Insecta</taxon>
        <taxon>Pterygota</taxon>
        <taxon>Neoptera</taxon>
        <taxon>Paraneoptera</taxon>
        <taxon>Hemiptera</taxon>
        <taxon>Sternorrhyncha</taxon>
        <taxon>Aphidomorpha</taxon>
        <taxon>Aphidoidea</taxon>
        <taxon>Aphididae</taxon>
        <taxon>Macrosiphini</taxon>
        <taxon>Acyrthosiphon</taxon>
    </lineage>
</organism>
<dbReference type="PROSITE" id="PS00139">
    <property type="entry name" value="THIOL_PROTEASE_CYS"/>
    <property type="match status" value="1"/>
</dbReference>
<dbReference type="GO" id="GO:0008234">
    <property type="term" value="F:cysteine-type peptidase activity"/>
    <property type="evidence" value="ECO:0007669"/>
    <property type="project" value="UniProtKB-KW"/>
</dbReference>
<dbReference type="InterPro" id="IPR000668">
    <property type="entry name" value="Peptidase_C1A_C"/>
</dbReference>
<dbReference type="SMART" id="SM00848">
    <property type="entry name" value="Inhibitor_I29"/>
    <property type="match status" value="1"/>
</dbReference>
<keyword evidence="11" id="KW-1185">Reference proteome</keyword>
<dbReference type="KEGG" id="api:100166855"/>
<name>A0A8R2ABR0_ACYPI</name>
<keyword evidence="6" id="KW-1015">Disulfide bond</keyword>
<dbReference type="Pfam" id="PF00112">
    <property type="entry name" value="Peptidase_C1"/>
    <property type="match status" value="1"/>
</dbReference>
<dbReference type="SUPFAM" id="SSF54001">
    <property type="entry name" value="Cysteine proteinases"/>
    <property type="match status" value="1"/>
</dbReference>
<keyword evidence="4" id="KW-0788">Thiol protease</keyword>
<dbReference type="FunFam" id="3.90.70.10:FF:000087">
    <property type="entry name" value="Counting factor associated protein D"/>
    <property type="match status" value="1"/>
</dbReference>
<dbReference type="InterPro" id="IPR000169">
    <property type="entry name" value="Pept_cys_AS"/>
</dbReference>
<feature type="domain" description="Peptidase C1A papain C-terminal" evidence="8">
    <location>
        <begin position="339"/>
        <end position="557"/>
    </location>
</feature>
<feature type="signal peptide" evidence="7">
    <location>
        <begin position="1"/>
        <end position="19"/>
    </location>
</feature>
<evidence type="ECO:0000256" key="2">
    <source>
        <dbReference type="ARBA" id="ARBA00022670"/>
    </source>
</evidence>
<accession>A0A8R2ABR0</accession>
<dbReference type="EnsemblMetazoa" id="XM_001951137.5">
    <property type="protein sequence ID" value="XP_001951172.2"/>
    <property type="gene ID" value="LOC100166855"/>
</dbReference>
<dbReference type="PROSITE" id="PS00640">
    <property type="entry name" value="THIOL_PROTEASE_ASN"/>
    <property type="match status" value="1"/>
</dbReference>
<dbReference type="CDD" id="cd02248">
    <property type="entry name" value="Peptidase_C1A"/>
    <property type="match status" value="1"/>
</dbReference>
<dbReference type="AlphaFoldDB" id="A0A8R2ABR0"/>
<evidence type="ECO:0000313" key="10">
    <source>
        <dbReference type="EnsemblMetazoa" id="XP_001951172.2"/>
    </source>
</evidence>
<evidence type="ECO:0000259" key="9">
    <source>
        <dbReference type="SMART" id="SM00848"/>
    </source>
</evidence>
<keyword evidence="5" id="KW-0865">Zymogen</keyword>
<proteinExistence type="inferred from homology"/>
<dbReference type="InterPro" id="IPR038765">
    <property type="entry name" value="Papain-like_cys_pep_sf"/>
</dbReference>